<dbReference type="AlphaFoldDB" id="A0AAE3QP26"/>
<evidence type="ECO:0000313" key="2">
    <source>
        <dbReference type="EMBL" id="MDJ1480950.1"/>
    </source>
</evidence>
<sequence>MNVILTGSLGHIGKPLTEELVRKGYTVTVISSKPEKQKDIEALGATAAIGSIEDVQFLTTTFTGADVVYCMIPPNYFHEADQTTYFSRIGTKYAKAIQQAGVKRLIHLSSFGAHLDKGTGMILGAYQVETILNTLSDVAITHMRPTYFYYNLYGFLDRIKTTGMIAANYGGDDTIVLVSPTDIAMAISEEIQTQPTHRKIRYVASDHCTGNEIASVLGSAIGKPDLQWHIITDQQMQEGLETAGIPKETAATLVEMYACLHSGALAEDYYLNQPATLGKVKLTDFAKEFAVVFNQK</sequence>
<organism evidence="2 3">
    <name type="scientific">Xanthocytophaga flava</name>
    <dbReference type="NCBI Taxonomy" id="3048013"/>
    <lineage>
        <taxon>Bacteria</taxon>
        <taxon>Pseudomonadati</taxon>
        <taxon>Bacteroidota</taxon>
        <taxon>Cytophagia</taxon>
        <taxon>Cytophagales</taxon>
        <taxon>Rhodocytophagaceae</taxon>
        <taxon>Xanthocytophaga</taxon>
    </lineage>
</organism>
<dbReference type="EMBL" id="JASJOS010000004">
    <property type="protein sequence ID" value="MDJ1480950.1"/>
    <property type="molecule type" value="Genomic_DNA"/>
</dbReference>
<gene>
    <name evidence="2" type="ORF">QNI16_10695</name>
</gene>
<evidence type="ECO:0000259" key="1">
    <source>
        <dbReference type="Pfam" id="PF05368"/>
    </source>
</evidence>
<name>A0AAE3QP26_9BACT</name>
<comment type="caution">
    <text evidence="2">The sequence shown here is derived from an EMBL/GenBank/DDBJ whole genome shotgun (WGS) entry which is preliminary data.</text>
</comment>
<dbReference type="Gene3D" id="3.90.25.10">
    <property type="entry name" value="UDP-galactose 4-epimerase, domain 1"/>
    <property type="match status" value="1"/>
</dbReference>
<evidence type="ECO:0000313" key="3">
    <source>
        <dbReference type="Proteomes" id="UP001241110"/>
    </source>
</evidence>
<reference evidence="2" key="1">
    <citation type="submission" date="2023-05" db="EMBL/GenBank/DDBJ databases">
        <authorList>
            <person name="Zhang X."/>
        </authorList>
    </citation>
    <scope>NUCLEOTIDE SEQUENCE</scope>
    <source>
        <strain evidence="2">YF14B1</strain>
    </source>
</reference>
<feature type="domain" description="NmrA-like" evidence="1">
    <location>
        <begin position="3"/>
        <end position="262"/>
    </location>
</feature>
<dbReference type="Pfam" id="PF05368">
    <property type="entry name" value="NmrA"/>
    <property type="match status" value="1"/>
</dbReference>
<dbReference type="InterPro" id="IPR008030">
    <property type="entry name" value="NmrA-like"/>
</dbReference>
<proteinExistence type="predicted"/>
<dbReference type="InterPro" id="IPR051604">
    <property type="entry name" value="Ergot_Alk_Oxidoreductase"/>
</dbReference>
<dbReference type="Gene3D" id="3.40.50.720">
    <property type="entry name" value="NAD(P)-binding Rossmann-like Domain"/>
    <property type="match status" value="1"/>
</dbReference>
<dbReference type="InterPro" id="IPR036291">
    <property type="entry name" value="NAD(P)-bd_dom_sf"/>
</dbReference>
<protein>
    <submittedName>
        <fullName evidence="2">NmrA family NAD(P)-binding protein</fullName>
    </submittedName>
</protein>
<dbReference type="PANTHER" id="PTHR43162">
    <property type="match status" value="1"/>
</dbReference>
<dbReference type="SUPFAM" id="SSF51735">
    <property type="entry name" value="NAD(P)-binding Rossmann-fold domains"/>
    <property type="match status" value="1"/>
</dbReference>
<dbReference type="PANTHER" id="PTHR43162:SF1">
    <property type="entry name" value="PRESTALK A DIFFERENTIATION PROTEIN A"/>
    <property type="match status" value="1"/>
</dbReference>
<dbReference type="RefSeq" id="WP_313978100.1">
    <property type="nucleotide sequence ID" value="NZ_JASJOS010000004.1"/>
</dbReference>
<accession>A0AAE3QP26</accession>
<dbReference type="Proteomes" id="UP001241110">
    <property type="component" value="Unassembled WGS sequence"/>
</dbReference>